<comment type="similarity">
    <text evidence="1">Belongs to the pseudomonas-type ThrB family.</text>
</comment>
<dbReference type="RefSeq" id="WP_185177445.1">
    <property type="nucleotide sequence ID" value="NZ_CBCSEP010000011.1"/>
</dbReference>
<dbReference type="AlphaFoldDB" id="A0A841T7R8"/>
<sequence length="339" mass="37864">MSSATAIASALRRYFADGEWTFLSGGESGWNNTTRYVQSDGETYVLRLYETHRDEAKVRFEHETLLALAAERLPFAVPQPVRDRTGETHFRLNDGTERYGCLFAYLPGRRPDSLSPAGARAVGRAAGQLSSALARIRVNAPPVYPPYYKLDLAHPSCPPEKVADFCERPPAAFRSLAAELRTIHEEWSRFRSRLSRLGELPHQLVHGDINDSNMLAEEGNPNAVTAVIDFEFCTRDLRAMEPAVVLSALLDGEAANDTVPAFLEGYAENLKLSGDEQEAIPALVKLRKLDVFVHFLGRYLDGVDGEETLRIQTVSAATGLNRLREHEKQLAVWIERELR</sequence>
<dbReference type="Proteomes" id="UP000574133">
    <property type="component" value="Unassembled WGS sequence"/>
</dbReference>
<dbReference type="PANTHER" id="PTHR21064:SF6">
    <property type="entry name" value="AMINOGLYCOSIDE PHOSPHOTRANSFERASE DOMAIN-CONTAINING PROTEIN"/>
    <property type="match status" value="1"/>
</dbReference>
<evidence type="ECO:0000259" key="2">
    <source>
        <dbReference type="Pfam" id="PF01636"/>
    </source>
</evidence>
<dbReference type="InterPro" id="IPR002575">
    <property type="entry name" value="Aminoglycoside_PTrfase"/>
</dbReference>
<feature type="domain" description="Aminoglycoside phosphotransferase" evidence="2">
    <location>
        <begin position="27"/>
        <end position="267"/>
    </location>
</feature>
<dbReference type="Gene3D" id="3.90.1200.10">
    <property type="match status" value="1"/>
</dbReference>
<dbReference type="EMBL" id="JACJVN010000012">
    <property type="protein sequence ID" value="MBB6676139.1"/>
    <property type="molecule type" value="Genomic_DNA"/>
</dbReference>
<dbReference type="Pfam" id="PF01636">
    <property type="entry name" value="APH"/>
    <property type="match status" value="1"/>
</dbReference>
<dbReference type="InterPro" id="IPR050249">
    <property type="entry name" value="Pseudomonas-type_ThrB"/>
</dbReference>
<protein>
    <submittedName>
        <fullName evidence="3">Phosphotransferase</fullName>
    </submittedName>
</protein>
<dbReference type="InterPro" id="IPR011009">
    <property type="entry name" value="Kinase-like_dom_sf"/>
</dbReference>
<organism evidence="3 4">
    <name type="scientific">Cohnella lubricantis</name>
    <dbReference type="NCBI Taxonomy" id="2163172"/>
    <lineage>
        <taxon>Bacteria</taxon>
        <taxon>Bacillati</taxon>
        <taxon>Bacillota</taxon>
        <taxon>Bacilli</taxon>
        <taxon>Bacillales</taxon>
        <taxon>Paenibacillaceae</taxon>
        <taxon>Cohnella</taxon>
    </lineage>
</organism>
<proteinExistence type="inferred from homology"/>
<dbReference type="SUPFAM" id="SSF56112">
    <property type="entry name" value="Protein kinase-like (PK-like)"/>
    <property type="match status" value="1"/>
</dbReference>
<name>A0A841T7R8_9BACL</name>
<accession>A0A841T7R8</accession>
<reference evidence="3 4" key="1">
    <citation type="submission" date="2020-08" db="EMBL/GenBank/DDBJ databases">
        <title>Cohnella phylogeny.</title>
        <authorList>
            <person name="Dunlap C."/>
        </authorList>
    </citation>
    <scope>NUCLEOTIDE SEQUENCE [LARGE SCALE GENOMIC DNA]</scope>
    <source>
        <strain evidence="3 4">DSM 103658</strain>
    </source>
</reference>
<dbReference type="Gene3D" id="3.30.200.20">
    <property type="entry name" value="Phosphorylase Kinase, domain 1"/>
    <property type="match status" value="1"/>
</dbReference>
<evidence type="ECO:0000313" key="3">
    <source>
        <dbReference type="EMBL" id="MBB6676139.1"/>
    </source>
</evidence>
<dbReference type="PANTHER" id="PTHR21064">
    <property type="entry name" value="AMINOGLYCOSIDE PHOSPHOTRANSFERASE DOMAIN-CONTAINING PROTEIN-RELATED"/>
    <property type="match status" value="1"/>
</dbReference>
<evidence type="ECO:0000256" key="1">
    <source>
        <dbReference type="ARBA" id="ARBA00038240"/>
    </source>
</evidence>
<comment type="caution">
    <text evidence="3">The sequence shown here is derived from an EMBL/GenBank/DDBJ whole genome shotgun (WGS) entry which is preliminary data.</text>
</comment>
<keyword evidence="4" id="KW-1185">Reference proteome</keyword>
<gene>
    <name evidence="3" type="ORF">H4Q31_02240</name>
</gene>
<dbReference type="GO" id="GO:0019202">
    <property type="term" value="F:amino acid kinase activity"/>
    <property type="evidence" value="ECO:0007669"/>
    <property type="project" value="TreeGrafter"/>
</dbReference>
<evidence type="ECO:0000313" key="4">
    <source>
        <dbReference type="Proteomes" id="UP000574133"/>
    </source>
</evidence>
<keyword evidence="3" id="KW-0808">Transferase</keyword>